<reference evidence="2" key="1">
    <citation type="submission" date="2021-03" db="EMBL/GenBank/DDBJ databases">
        <title>Draft genome sequence of rust myrtle Austropuccinia psidii MF-1, a brazilian biotype.</title>
        <authorList>
            <person name="Quecine M.C."/>
            <person name="Pachon D.M.R."/>
            <person name="Bonatelli M.L."/>
            <person name="Correr F.H."/>
            <person name="Franceschini L.M."/>
            <person name="Leite T.F."/>
            <person name="Margarido G.R.A."/>
            <person name="Almeida C.A."/>
            <person name="Ferrarezi J.A."/>
            <person name="Labate C.A."/>
        </authorList>
    </citation>
    <scope>NUCLEOTIDE SEQUENCE</scope>
    <source>
        <strain evidence="2">MF-1</strain>
    </source>
</reference>
<dbReference type="EMBL" id="AVOT02050020">
    <property type="protein sequence ID" value="MBW0545144.1"/>
    <property type="molecule type" value="Genomic_DNA"/>
</dbReference>
<accession>A0A9Q3FTV9</accession>
<dbReference type="AlphaFoldDB" id="A0A9Q3FTV9"/>
<dbReference type="Pfam" id="PF24626">
    <property type="entry name" value="SH3_Tf2-1"/>
    <property type="match status" value="1"/>
</dbReference>
<keyword evidence="3" id="KW-1185">Reference proteome</keyword>
<dbReference type="InterPro" id="IPR056924">
    <property type="entry name" value="SH3_Tf2-1"/>
</dbReference>
<feature type="domain" description="Tf2-1-like SH3-like" evidence="1">
    <location>
        <begin position="36"/>
        <end position="97"/>
    </location>
</feature>
<gene>
    <name evidence="2" type="ORF">O181_084859</name>
</gene>
<comment type="caution">
    <text evidence="2">The sequence shown here is derived from an EMBL/GenBank/DDBJ whole genome shotgun (WGS) entry which is preliminary data.</text>
</comment>
<dbReference type="Proteomes" id="UP000765509">
    <property type="component" value="Unassembled WGS sequence"/>
</dbReference>
<evidence type="ECO:0000313" key="2">
    <source>
        <dbReference type="EMBL" id="MBW0545144.1"/>
    </source>
</evidence>
<evidence type="ECO:0000259" key="1">
    <source>
        <dbReference type="Pfam" id="PF24626"/>
    </source>
</evidence>
<proteinExistence type="predicted"/>
<evidence type="ECO:0000313" key="3">
    <source>
        <dbReference type="Proteomes" id="UP000765509"/>
    </source>
</evidence>
<organism evidence="2 3">
    <name type="scientific">Austropuccinia psidii MF-1</name>
    <dbReference type="NCBI Taxonomy" id="1389203"/>
    <lineage>
        <taxon>Eukaryota</taxon>
        <taxon>Fungi</taxon>
        <taxon>Dikarya</taxon>
        <taxon>Basidiomycota</taxon>
        <taxon>Pucciniomycotina</taxon>
        <taxon>Pucciniomycetes</taxon>
        <taxon>Pucciniales</taxon>
        <taxon>Sphaerophragmiaceae</taxon>
        <taxon>Austropuccinia</taxon>
    </lineage>
</organism>
<dbReference type="OrthoDB" id="3158924at2759"/>
<sequence length="111" mass="12875">MEKRACDTAAKCIFEDKEYNKQRYYKTHMEPDLKKGDQVLVSTLNFNNLNGPNKMRGSLVAPFTIIKLIGKNAFEVRLTEEFSIKHPLFPVSLIKPYFQTGENKFLSRNKT</sequence>
<protein>
    <recommendedName>
        <fullName evidence="1">Tf2-1-like SH3-like domain-containing protein</fullName>
    </recommendedName>
</protein>
<name>A0A9Q3FTV9_9BASI</name>